<keyword evidence="2" id="KW-1133">Transmembrane helix</keyword>
<dbReference type="OMA" id="NETRWEL"/>
<evidence type="ECO:0000256" key="1">
    <source>
        <dbReference type="SAM" id="MobiDB-lite"/>
    </source>
</evidence>
<feature type="region of interest" description="Disordered" evidence="1">
    <location>
        <begin position="55"/>
        <end position="149"/>
    </location>
</feature>
<proteinExistence type="predicted"/>
<protein>
    <submittedName>
        <fullName evidence="3">Uncharacterized protein</fullName>
    </submittedName>
</protein>
<evidence type="ECO:0000313" key="4">
    <source>
        <dbReference type="Proteomes" id="UP000266841"/>
    </source>
</evidence>
<feature type="transmembrane region" description="Helical" evidence="2">
    <location>
        <begin position="251"/>
        <end position="270"/>
    </location>
</feature>
<name>K0R1Y8_THAOC</name>
<feature type="compositionally biased region" description="Basic and acidic residues" evidence="1">
    <location>
        <begin position="125"/>
        <end position="149"/>
    </location>
</feature>
<organism evidence="3 4">
    <name type="scientific">Thalassiosira oceanica</name>
    <name type="common">Marine diatom</name>
    <dbReference type="NCBI Taxonomy" id="159749"/>
    <lineage>
        <taxon>Eukaryota</taxon>
        <taxon>Sar</taxon>
        <taxon>Stramenopiles</taxon>
        <taxon>Ochrophyta</taxon>
        <taxon>Bacillariophyta</taxon>
        <taxon>Coscinodiscophyceae</taxon>
        <taxon>Thalassiosirophycidae</taxon>
        <taxon>Thalassiosirales</taxon>
        <taxon>Thalassiosiraceae</taxon>
        <taxon>Thalassiosira</taxon>
    </lineage>
</organism>
<evidence type="ECO:0000313" key="3">
    <source>
        <dbReference type="EMBL" id="EJK46543.1"/>
    </source>
</evidence>
<sequence length="738" mass="81818">MASRQEEQIRNLQLECGYLSIALTKLRVNSPEYSYLEKKLAAAEEELEAMVQDAELLGSSEANNSQPSSDGHQSVPVEDDLADEEFNRSTGMNGHDDTNHHVAPSIGYSSPQSNNQINYISTTVHQDEESSRSSMDHDSDSSNGNKDEHHVDVAADGQIIAHGPSALPSRSVKLPITPSNSTYQANDTSNSSQRYVLTDGYEEDIRDIRNQQPSWQRRPSRSTISADSYDEYPQRYSADGLFYHKRHFRNAGIFAVTTIAAVLIFVFLLFGHNKTVNVQLGQGESQGKDLIVDDVPVLANPEKFETACASFNMHLILDQFGNETSWDLVRNTPNDDRVRALLHASHNHTRNHSRLGRPEHSGHRELEEDVMSGGPYSFKKEFEHTAQGSHYEMIDFNTCLPLGVYSFTIYDTNGDGICCYYGRGEYGLFLSRGRVIRPMKAGKFRGPSETTTFQVGGGDIDHVPLVDATPVATEELGEESSVDYDVGASNTLDDMASSPTLIQPIEGNSPLTSHVNVSQACCFYRASTQLTGAFKFPLPKRPSTSVNSLLSLVTASGDALRRGQSKSYGILFDIETTPTSSPTTISGMDFYIDASSPVRYEIYTKEGSWQEETNAENEMYQNGFKQVSQGTATGRGASEYTKIPLRDFKDVEMKGGGSRQAFYVTMSDDILISKTYEGNGVSRHEMKTIVLSSNEELTIFYGAAVRDYPLDRADPVTDFWYNSGFLGRIWYKKSPVGS</sequence>
<comment type="caution">
    <text evidence="3">The sequence shown here is derived from an EMBL/GenBank/DDBJ whole genome shotgun (WGS) entry which is preliminary data.</text>
</comment>
<feature type="compositionally biased region" description="Polar residues" evidence="1">
    <location>
        <begin position="177"/>
        <end position="193"/>
    </location>
</feature>
<dbReference type="eggNOG" id="ENOG502QYGA">
    <property type="taxonomic scope" value="Eukaryota"/>
</dbReference>
<feature type="region of interest" description="Disordered" evidence="1">
    <location>
        <begin position="162"/>
        <end position="193"/>
    </location>
</feature>
<dbReference type="EMBL" id="AGNL01047693">
    <property type="protein sequence ID" value="EJK46543.1"/>
    <property type="molecule type" value="Genomic_DNA"/>
</dbReference>
<keyword evidence="2" id="KW-0472">Membrane</keyword>
<reference evidence="3 4" key="1">
    <citation type="journal article" date="2012" name="Genome Biol.">
        <title>Genome and low-iron response of an oceanic diatom adapted to chronic iron limitation.</title>
        <authorList>
            <person name="Lommer M."/>
            <person name="Specht M."/>
            <person name="Roy A.S."/>
            <person name="Kraemer L."/>
            <person name="Andreson R."/>
            <person name="Gutowska M.A."/>
            <person name="Wolf J."/>
            <person name="Bergner S.V."/>
            <person name="Schilhabel M.B."/>
            <person name="Klostermeier U.C."/>
            <person name="Beiko R.G."/>
            <person name="Rosenstiel P."/>
            <person name="Hippler M."/>
            <person name="Laroche J."/>
        </authorList>
    </citation>
    <scope>NUCLEOTIDE SEQUENCE [LARGE SCALE GENOMIC DNA]</scope>
    <source>
        <strain evidence="3 4">CCMP1005</strain>
    </source>
</reference>
<feature type="compositionally biased region" description="Polar residues" evidence="1">
    <location>
        <begin position="107"/>
        <end position="124"/>
    </location>
</feature>
<keyword evidence="4" id="KW-1185">Reference proteome</keyword>
<evidence type="ECO:0000256" key="2">
    <source>
        <dbReference type="SAM" id="Phobius"/>
    </source>
</evidence>
<dbReference type="AlphaFoldDB" id="K0R1Y8"/>
<dbReference type="Proteomes" id="UP000266841">
    <property type="component" value="Unassembled WGS sequence"/>
</dbReference>
<accession>K0R1Y8</accession>
<feature type="compositionally biased region" description="Polar residues" evidence="1">
    <location>
        <begin position="60"/>
        <end position="72"/>
    </location>
</feature>
<gene>
    <name evidence="3" type="ORF">THAOC_34787</name>
</gene>
<keyword evidence="2" id="KW-0812">Transmembrane</keyword>